<keyword evidence="1" id="KW-0175">Coiled coil</keyword>
<protein>
    <submittedName>
        <fullName evidence="3">Uncharacterized protein</fullName>
    </submittedName>
</protein>
<evidence type="ECO:0000256" key="2">
    <source>
        <dbReference type="SAM" id="MobiDB-lite"/>
    </source>
</evidence>
<dbReference type="PANTHER" id="PTHR38580">
    <property type="entry name" value="COILED-COIL DOMAIN-CONTAINING PROTEIN 192"/>
    <property type="match status" value="1"/>
</dbReference>
<feature type="coiled-coil region" evidence="1">
    <location>
        <begin position="18"/>
        <end position="279"/>
    </location>
</feature>
<proteinExistence type="predicted"/>
<evidence type="ECO:0000256" key="1">
    <source>
        <dbReference type="SAM" id="Coils"/>
    </source>
</evidence>
<keyword evidence="4" id="KW-1185">Reference proteome</keyword>
<evidence type="ECO:0000313" key="4">
    <source>
        <dbReference type="Proteomes" id="UP000593567"/>
    </source>
</evidence>
<accession>A0A7J7JZ21</accession>
<dbReference type="PANTHER" id="PTHR38580:SF1">
    <property type="entry name" value="COILED-COIL DOMAIN-CONTAINING PROTEIN 192"/>
    <property type="match status" value="1"/>
</dbReference>
<evidence type="ECO:0000313" key="3">
    <source>
        <dbReference type="EMBL" id="KAF6031135.1"/>
    </source>
</evidence>
<comment type="caution">
    <text evidence="3">The sequence shown here is derived from an EMBL/GenBank/DDBJ whole genome shotgun (WGS) entry which is preliminary data.</text>
</comment>
<sequence length="340" mass="38489">MKRTLLCTSRPSSTKSTKISKQNELKNLTEQVTNLQVLLDQSRNSNIAFQTQTETLKQRTEELERENETLIEHNQSLQAQLETLEDGAIVEDPYDTSESIKLKEIEILKLQSELQAYADENQALKQKFKTKLKSVKTNYARSKQEQSLKIFELKDEVLALQQENEQLKEKLADLGQEEVSFIDKPSNLVDNRSNIIIELSTQISEQENRISELESQLQEKDFIISKLQSAPLSPREAQSIISVEADKASQEMLTLAKELKMLKRKKKKAKADLLNTESDYNRQLSSLSRDSGALDLITPTSSNHDQAMKSKVSGDHTDILSFINPHQSATSFSSSSTLVS</sequence>
<feature type="region of interest" description="Disordered" evidence="2">
    <location>
        <begin position="293"/>
        <end position="312"/>
    </location>
</feature>
<gene>
    <name evidence="3" type="ORF">EB796_010550</name>
</gene>
<dbReference type="EMBL" id="VXIV02001636">
    <property type="protein sequence ID" value="KAF6031135.1"/>
    <property type="molecule type" value="Genomic_DNA"/>
</dbReference>
<dbReference type="AlphaFoldDB" id="A0A7J7JZ21"/>
<dbReference type="OrthoDB" id="6111632at2759"/>
<reference evidence="3" key="1">
    <citation type="submission" date="2020-06" db="EMBL/GenBank/DDBJ databases">
        <title>Draft genome of Bugula neritina, a colonial animal packing powerful symbionts and potential medicines.</title>
        <authorList>
            <person name="Rayko M."/>
        </authorList>
    </citation>
    <scope>NUCLEOTIDE SEQUENCE [LARGE SCALE GENOMIC DNA]</scope>
    <source>
        <strain evidence="3">Kwan_BN1</strain>
    </source>
</reference>
<name>A0A7J7JZ21_BUGNE</name>
<dbReference type="InterPro" id="IPR038817">
    <property type="entry name" value="CCDC192"/>
</dbReference>
<dbReference type="Proteomes" id="UP000593567">
    <property type="component" value="Unassembled WGS sequence"/>
</dbReference>
<organism evidence="3 4">
    <name type="scientific">Bugula neritina</name>
    <name type="common">Brown bryozoan</name>
    <name type="synonym">Sertularia neritina</name>
    <dbReference type="NCBI Taxonomy" id="10212"/>
    <lineage>
        <taxon>Eukaryota</taxon>
        <taxon>Metazoa</taxon>
        <taxon>Spiralia</taxon>
        <taxon>Lophotrochozoa</taxon>
        <taxon>Bryozoa</taxon>
        <taxon>Gymnolaemata</taxon>
        <taxon>Cheilostomatida</taxon>
        <taxon>Flustrina</taxon>
        <taxon>Buguloidea</taxon>
        <taxon>Bugulidae</taxon>
        <taxon>Bugula</taxon>
    </lineage>
</organism>